<evidence type="ECO:0000313" key="1">
    <source>
        <dbReference type="EMBL" id="MBF1672597.1"/>
    </source>
</evidence>
<comment type="caution">
    <text evidence="1">The sequence shown here is derived from an EMBL/GenBank/DDBJ whole genome shotgun (WGS) entry which is preliminary data.</text>
</comment>
<reference evidence="1" key="1">
    <citation type="submission" date="2020-04" db="EMBL/GenBank/DDBJ databases">
        <title>Deep metagenomics examines the oral microbiome during advanced dental caries in children, revealing novel taxa and co-occurrences with host molecules.</title>
        <authorList>
            <person name="Baker J.L."/>
            <person name="Morton J.T."/>
            <person name="Dinis M."/>
            <person name="Alvarez R."/>
            <person name="Tran N.C."/>
            <person name="Knight R."/>
            <person name="Edlund A."/>
        </authorList>
    </citation>
    <scope>NUCLEOTIDE SEQUENCE</scope>
    <source>
        <strain evidence="1">JCVI_47_bin.3</strain>
    </source>
</reference>
<sequence>MTVKTFDALRFTDDTPDVAYSPYLAALGRPEALLAALDSKPLHATTDEILTAMLQVRGTSDTNLPLALGEDPDSPELFLASLTPYGLDLLGGECALWLHLDNSAGNLGNLKVRGEMRPDTILDGELSDLPYRGHYRICRYVESDGDEASIAGGATVKTRLPFGSFVLVERVAQKVG</sequence>
<dbReference type="EMBL" id="JABZXS010000001">
    <property type="protein sequence ID" value="MBF1672597.1"/>
    <property type="molecule type" value="Genomic_DNA"/>
</dbReference>
<accession>A0A930LSM7</accession>
<dbReference type="Proteomes" id="UP000785653">
    <property type="component" value="Unassembled WGS sequence"/>
</dbReference>
<dbReference type="AlphaFoldDB" id="A0A930LSM7"/>
<evidence type="ECO:0000313" key="2">
    <source>
        <dbReference type="Proteomes" id="UP000785653"/>
    </source>
</evidence>
<organism evidence="1 2">
    <name type="scientific">Rothia mucilaginosa</name>
    <dbReference type="NCBI Taxonomy" id="43675"/>
    <lineage>
        <taxon>Bacteria</taxon>
        <taxon>Bacillati</taxon>
        <taxon>Actinomycetota</taxon>
        <taxon>Actinomycetes</taxon>
        <taxon>Micrococcales</taxon>
        <taxon>Micrococcaceae</taxon>
        <taxon>Rothia</taxon>
    </lineage>
</organism>
<name>A0A930LSM7_9MICC</name>
<protein>
    <submittedName>
        <fullName evidence="1">Uncharacterized protein</fullName>
    </submittedName>
</protein>
<proteinExistence type="predicted"/>
<gene>
    <name evidence="1" type="ORF">HXO65_00055</name>
</gene>